<evidence type="ECO:0000256" key="3">
    <source>
        <dbReference type="ARBA" id="ARBA00022679"/>
    </source>
</evidence>
<proteinExistence type="inferred from homology"/>
<dbReference type="GeneID" id="95976846"/>
<keyword evidence="7" id="KW-0539">Nucleus</keyword>
<dbReference type="Proteomes" id="UP001562354">
    <property type="component" value="Unassembled WGS sequence"/>
</dbReference>
<dbReference type="InterPro" id="IPR029063">
    <property type="entry name" value="SAM-dependent_MTases_sf"/>
</dbReference>
<dbReference type="CDD" id="cd02440">
    <property type="entry name" value="AdoMet_MTases"/>
    <property type="match status" value="1"/>
</dbReference>
<dbReference type="PANTHER" id="PTHR43591">
    <property type="entry name" value="METHYLTRANSFERASE"/>
    <property type="match status" value="1"/>
</dbReference>
<comment type="catalytic activity">
    <reaction evidence="9">
        <text>L-methionyl-[protein] + S-adenosyl-L-methionine = S-methyl-L-methionyl-[protein] + S-adenosyl-L-homocysteine</text>
        <dbReference type="Rhea" id="RHEA:60560"/>
        <dbReference type="Rhea" id="RHEA-COMP:12313"/>
        <dbReference type="Rhea" id="RHEA-COMP:15592"/>
        <dbReference type="ChEBI" id="CHEBI:16044"/>
        <dbReference type="ChEBI" id="CHEBI:57856"/>
        <dbReference type="ChEBI" id="CHEBI:59789"/>
        <dbReference type="ChEBI" id="CHEBI:142742"/>
    </reaction>
    <physiologicalReaction direction="left-to-right" evidence="9">
        <dbReference type="Rhea" id="RHEA:60561"/>
    </physiologicalReaction>
</comment>
<keyword evidence="5" id="KW-0805">Transcription regulation</keyword>
<evidence type="ECO:0000256" key="8">
    <source>
        <dbReference type="ARBA" id="ARBA00038158"/>
    </source>
</evidence>
<gene>
    <name evidence="10" type="ORF">AAFC00_003144</name>
</gene>
<dbReference type="PANTHER" id="PTHR43591:SF30">
    <property type="entry name" value="PROTEIN-METHIONINE METHYLTRANSFERASE LAEA"/>
    <property type="match status" value="1"/>
</dbReference>
<comment type="similarity">
    <text evidence="8">Belongs to the methyltransferase superfamily. LaeA methyltransferase family.</text>
</comment>
<dbReference type="Pfam" id="PF13489">
    <property type="entry name" value="Methyltransf_23"/>
    <property type="match status" value="1"/>
</dbReference>
<comment type="caution">
    <text evidence="10">The sequence shown here is derived from an EMBL/GenBank/DDBJ whole genome shotgun (WGS) entry which is preliminary data.</text>
</comment>
<evidence type="ECO:0000256" key="4">
    <source>
        <dbReference type="ARBA" id="ARBA00022691"/>
    </source>
</evidence>
<organism evidence="10 11">
    <name type="scientific">Neodothiora populina</name>
    <dbReference type="NCBI Taxonomy" id="2781224"/>
    <lineage>
        <taxon>Eukaryota</taxon>
        <taxon>Fungi</taxon>
        <taxon>Dikarya</taxon>
        <taxon>Ascomycota</taxon>
        <taxon>Pezizomycotina</taxon>
        <taxon>Dothideomycetes</taxon>
        <taxon>Dothideomycetidae</taxon>
        <taxon>Dothideales</taxon>
        <taxon>Dothioraceae</taxon>
        <taxon>Neodothiora</taxon>
    </lineage>
</organism>
<keyword evidence="11" id="KW-1185">Reference proteome</keyword>
<evidence type="ECO:0000256" key="1">
    <source>
        <dbReference type="ARBA" id="ARBA00004123"/>
    </source>
</evidence>
<keyword evidence="3" id="KW-0808">Transferase</keyword>
<evidence type="ECO:0000313" key="11">
    <source>
        <dbReference type="Proteomes" id="UP001562354"/>
    </source>
</evidence>
<keyword evidence="4" id="KW-0949">S-adenosyl-L-methionine</keyword>
<dbReference type="RefSeq" id="XP_069199080.1">
    <property type="nucleotide sequence ID" value="XM_069348067.1"/>
</dbReference>
<protein>
    <recommendedName>
        <fullName evidence="12">Methyltransferase LaeA</fullName>
    </recommendedName>
</protein>
<dbReference type="SUPFAM" id="SSF53335">
    <property type="entry name" value="S-adenosyl-L-methionine-dependent methyltransferases"/>
    <property type="match status" value="1"/>
</dbReference>
<dbReference type="Gene3D" id="3.40.50.150">
    <property type="entry name" value="Vaccinia Virus protein VP39"/>
    <property type="match status" value="1"/>
</dbReference>
<evidence type="ECO:0000256" key="5">
    <source>
        <dbReference type="ARBA" id="ARBA00023015"/>
    </source>
</evidence>
<reference evidence="10 11" key="1">
    <citation type="submission" date="2024-07" db="EMBL/GenBank/DDBJ databases">
        <title>Draft sequence of the Neodothiora populina.</title>
        <authorList>
            <person name="Drown D.D."/>
            <person name="Schuette U.S."/>
            <person name="Buechlein A.B."/>
            <person name="Rusch D.R."/>
            <person name="Winton L.W."/>
            <person name="Adams G.A."/>
        </authorList>
    </citation>
    <scope>NUCLEOTIDE SEQUENCE [LARGE SCALE GENOMIC DNA]</scope>
    <source>
        <strain evidence="10 11">CPC 39397</strain>
    </source>
</reference>
<keyword evidence="6" id="KW-0804">Transcription</keyword>
<sequence length="372" mass="42816">MSKIAVASLVTPSTPSSSLCVKPTFRSKSDIFLRKREYREERRPAVENMSVATSHLTHLNRSLSLKTPAQEPMAQSEWFEENGRLYHNWQKGLYMYPLDEQEQERMDIYHNLLYRIAGLPLHSPRLTPAIPNKPRIMDVGCGTGHWAVSIADDYPQAEVLGLDLANIQPAQIPANVQFQIPTNIEGHWTFGQDSWDLIHMSALLGSVSSWRNMYAKVFSHLRPGYGYIQHIEIDYRPRCDDGTMSADGWLSRWYNYLSQASQQANKPIAYRENTRELLLQAGFVDIAERVIQAPLCSWNDDPMHFNIANYHQVCLDSCFGLEALSLALFSRLWQWDMESIKGLMEAARTEIRTKAIHEYNNIHVWTARRPAY</sequence>
<evidence type="ECO:0000256" key="6">
    <source>
        <dbReference type="ARBA" id="ARBA00023163"/>
    </source>
</evidence>
<accession>A0ABR3P9G3</accession>
<dbReference type="EMBL" id="JBFMKM010000012">
    <property type="protein sequence ID" value="KAL1302804.1"/>
    <property type="molecule type" value="Genomic_DNA"/>
</dbReference>
<evidence type="ECO:0000256" key="2">
    <source>
        <dbReference type="ARBA" id="ARBA00022603"/>
    </source>
</evidence>
<evidence type="ECO:0000256" key="7">
    <source>
        <dbReference type="ARBA" id="ARBA00023242"/>
    </source>
</evidence>
<name>A0ABR3P9G3_9PEZI</name>
<evidence type="ECO:0000256" key="9">
    <source>
        <dbReference type="ARBA" id="ARBA00047870"/>
    </source>
</evidence>
<comment type="subcellular location">
    <subcellularLocation>
        <location evidence="1">Nucleus</location>
    </subcellularLocation>
</comment>
<evidence type="ECO:0008006" key="12">
    <source>
        <dbReference type="Google" id="ProtNLM"/>
    </source>
</evidence>
<keyword evidence="2" id="KW-0489">Methyltransferase</keyword>
<evidence type="ECO:0000313" key="10">
    <source>
        <dbReference type="EMBL" id="KAL1302804.1"/>
    </source>
</evidence>